<evidence type="ECO:0000313" key="7">
    <source>
        <dbReference type="Proteomes" id="UP000183832"/>
    </source>
</evidence>
<sequence length="454" mass="52342">MDHNPNVINKLSSHISKDEQFPNCLYLFGHKSTGKSVCLQKFLKDSEDWLCSVVIQAAVCYKSQILYETVINKFFNHKLSRDNNYESYAKIDTVENFLKYLNALDPAKSFLIAIENAERLRDMEFNILPILTKLQEFTGLNISCVLVSHIAFSKFDLSPMIKIHVPDFSKADLIAIFSNDYESLQEEIIADIHKSLFNEIEQNQQLEIVKSLDQEFYKNYLSIFLNVFYKVTRDLSELQLLANKCYKSYYAPVLRREIKVNDVTNLWRNITKLLKTTLNSSSLRIQNLSASEFDGKQVNEDSSGERKKNLRTFAQTLELPFFAKYLLIASFLASHNDAKFDKRLFMKHHGKERKRQQKAKVSEKLNIQFGPKSFTIDRLLAIFYAILDEKVGLTCNLLAQISTLVDLNFLTFSSGENNIMEGTAKLQSTIGLDFAINIGRVVGFNVRQYLTDFH</sequence>
<dbReference type="GO" id="GO:0005664">
    <property type="term" value="C:nuclear origin of replication recognition complex"/>
    <property type="evidence" value="ECO:0007669"/>
    <property type="project" value="TreeGrafter"/>
</dbReference>
<reference evidence="6 7" key="1">
    <citation type="submission" date="2015-04" db="EMBL/GenBank/DDBJ databases">
        <authorList>
            <person name="Syromyatnikov M.Y."/>
            <person name="Popov V.N."/>
        </authorList>
    </citation>
    <scope>NUCLEOTIDE SEQUENCE [LARGE SCALE GENOMIC DNA]</scope>
</reference>
<dbReference type="GO" id="GO:0006270">
    <property type="term" value="P:DNA replication initiation"/>
    <property type="evidence" value="ECO:0007669"/>
    <property type="project" value="TreeGrafter"/>
</dbReference>
<dbReference type="InterPro" id="IPR047088">
    <property type="entry name" value="ORC5_C"/>
</dbReference>
<dbReference type="SUPFAM" id="SSF52540">
    <property type="entry name" value="P-loop containing nucleoside triphosphate hydrolases"/>
    <property type="match status" value="1"/>
</dbReference>
<keyword evidence="2" id="KW-0235">DNA replication</keyword>
<dbReference type="InterPro" id="IPR048866">
    <property type="entry name" value="ORC5_lid"/>
</dbReference>
<dbReference type="Pfam" id="PF21639">
    <property type="entry name" value="ORC5_lid"/>
    <property type="match status" value="1"/>
</dbReference>
<feature type="domain" description="ORC5 lid" evidence="5">
    <location>
        <begin position="217"/>
        <end position="272"/>
    </location>
</feature>
<dbReference type="InterPro" id="IPR027417">
    <property type="entry name" value="P-loop_NTPase"/>
</dbReference>
<dbReference type="PANTHER" id="PTHR12705">
    <property type="entry name" value="ORIGIN RECOGNITION COMPLEX SUBUNIT 5"/>
    <property type="match status" value="1"/>
</dbReference>
<dbReference type="EMBL" id="CVRI01000006">
    <property type="protein sequence ID" value="CRK88345.1"/>
    <property type="molecule type" value="Genomic_DNA"/>
</dbReference>
<dbReference type="OrthoDB" id="365981at2759"/>
<accession>A0A1J1HQ54</accession>
<evidence type="ECO:0000256" key="2">
    <source>
        <dbReference type="ARBA" id="ARBA00022705"/>
    </source>
</evidence>
<gene>
    <name evidence="6" type="ORF">CLUMA_CG002123</name>
</gene>
<dbReference type="Gene3D" id="3.40.50.300">
    <property type="entry name" value="P-loop containing nucleotide triphosphate hydrolases"/>
    <property type="match status" value="1"/>
</dbReference>
<dbReference type="AlphaFoldDB" id="A0A1J1HQ54"/>
<protein>
    <submittedName>
        <fullName evidence="6">CLUMA_CG002123, isoform A</fullName>
    </submittedName>
</protein>
<evidence type="ECO:0000259" key="4">
    <source>
        <dbReference type="Pfam" id="PF14630"/>
    </source>
</evidence>
<dbReference type="STRING" id="568069.A0A1J1HQ54"/>
<dbReference type="GO" id="GO:0003688">
    <property type="term" value="F:DNA replication origin binding"/>
    <property type="evidence" value="ECO:0007669"/>
    <property type="project" value="TreeGrafter"/>
</dbReference>
<keyword evidence="7" id="KW-1185">Reference proteome</keyword>
<dbReference type="PANTHER" id="PTHR12705:SF0">
    <property type="entry name" value="ORIGIN RECOGNITION COMPLEX SUBUNIT 5"/>
    <property type="match status" value="1"/>
</dbReference>
<proteinExistence type="predicted"/>
<evidence type="ECO:0000259" key="5">
    <source>
        <dbReference type="Pfam" id="PF21639"/>
    </source>
</evidence>
<evidence type="ECO:0000313" key="6">
    <source>
        <dbReference type="EMBL" id="CRK88345.1"/>
    </source>
</evidence>
<organism evidence="6 7">
    <name type="scientific">Clunio marinus</name>
    <dbReference type="NCBI Taxonomy" id="568069"/>
    <lineage>
        <taxon>Eukaryota</taxon>
        <taxon>Metazoa</taxon>
        <taxon>Ecdysozoa</taxon>
        <taxon>Arthropoda</taxon>
        <taxon>Hexapoda</taxon>
        <taxon>Insecta</taxon>
        <taxon>Pterygota</taxon>
        <taxon>Neoptera</taxon>
        <taxon>Endopterygota</taxon>
        <taxon>Diptera</taxon>
        <taxon>Nematocera</taxon>
        <taxon>Chironomoidea</taxon>
        <taxon>Chironomidae</taxon>
        <taxon>Clunio</taxon>
    </lineage>
</organism>
<comment type="subcellular location">
    <subcellularLocation>
        <location evidence="1">Nucleus</location>
    </subcellularLocation>
</comment>
<keyword evidence="3" id="KW-0539">Nucleus</keyword>
<evidence type="ECO:0000256" key="3">
    <source>
        <dbReference type="ARBA" id="ARBA00023242"/>
    </source>
</evidence>
<dbReference type="Pfam" id="PF14630">
    <property type="entry name" value="ORC5_C"/>
    <property type="match status" value="1"/>
</dbReference>
<dbReference type="Proteomes" id="UP000183832">
    <property type="component" value="Unassembled WGS sequence"/>
</dbReference>
<dbReference type="InterPro" id="IPR020796">
    <property type="entry name" value="ORC5"/>
</dbReference>
<name>A0A1J1HQ54_9DIPT</name>
<evidence type="ECO:0000256" key="1">
    <source>
        <dbReference type="ARBA" id="ARBA00004123"/>
    </source>
</evidence>
<feature type="domain" description="Origin recognition complex subunit 5 C-terminal" evidence="4">
    <location>
        <begin position="319"/>
        <end position="450"/>
    </location>
</feature>